<dbReference type="AlphaFoldDB" id="A0A081I9P9"/>
<dbReference type="GeneID" id="19962796"/>
<organism evidence="3 4">
    <name type="scientific">Plasmodium vinckei vinckei</name>
    <dbReference type="NCBI Taxonomy" id="54757"/>
    <lineage>
        <taxon>Eukaryota</taxon>
        <taxon>Sar</taxon>
        <taxon>Alveolata</taxon>
        <taxon>Apicomplexa</taxon>
        <taxon>Aconoidasida</taxon>
        <taxon>Haemosporida</taxon>
        <taxon>Plasmodiidae</taxon>
        <taxon>Plasmodium</taxon>
        <taxon>Plasmodium (Vinckeia)</taxon>
    </lineage>
</organism>
<feature type="compositionally biased region" description="Basic and acidic residues" evidence="2">
    <location>
        <begin position="588"/>
        <end position="615"/>
    </location>
</feature>
<evidence type="ECO:0000313" key="4">
    <source>
        <dbReference type="Proteomes" id="UP000030681"/>
    </source>
</evidence>
<feature type="coiled-coil region" evidence="1">
    <location>
        <begin position="35"/>
        <end position="91"/>
    </location>
</feature>
<dbReference type="OrthoDB" id="2378640at2759"/>
<feature type="region of interest" description="Disordered" evidence="2">
    <location>
        <begin position="576"/>
        <end position="615"/>
    </location>
</feature>
<proteinExistence type="predicted"/>
<feature type="coiled-coil region" evidence="1">
    <location>
        <begin position="637"/>
        <end position="685"/>
    </location>
</feature>
<name>A0A081I9P9_PLAVN</name>
<dbReference type="Proteomes" id="UP000030681">
    <property type="component" value="Unassembled WGS sequence"/>
</dbReference>
<evidence type="ECO:0000256" key="1">
    <source>
        <dbReference type="SAM" id="Coils"/>
    </source>
</evidence>
<dbReference type="EMBL" id="KL446956">
    <property type="protein sequence ID" value="KEG00407.1"/>
    <property type="molecule type" value="Genomic_DNA"/>
</dbReference>
<reference evidence="3 4" key="1">
    <citation type="submission" date="2013-02" db="EMBL/GenBank/DDBJ databases">
        <title>The Genome Sequence of Plasmodium vinckei vinckei.</title>
        <authorList>
            <consortium name="The Broad Institute Genome Sequencing Platform"/>
            <consortium name="The Broad Institute Genome Sequencing Center for Infectious Disease"/>
            <person name="Neafsey D."/>
            <person name="Cheeseman I."/>
            <person name="Volkman S."/>
            <person name="Adams J."/>
            <person name="Walker B."/>
            <person name="Young S.K."/>
            <person name="Zeng Q."/>
            <person name="Gargeya S."/>
            <person name="Fitzgerald M."/>
            <person name="Haas B."/>
            <person name="Abouelleil A."/>
            <person name="Alvarado L."/>
            <person name="Arachchi H.M."/>
            <person name="Berlin A.M."/>
            <person name="Chapman S.B."/>
            <person name="Dewar J."/>
            <person name="Goldberg J."/>
            <person name="Griggs A."/>
            <person name="Gujja S."/>
            <person name="Hansen M."/>
            <person name="Howarth C."/>
            <person name="Imamovic A."/>
            <person name="Larimer J."/>
            <person name="McCowan C."/>
            <person name="Murphy C."/>
            <person name="Neiman D."/>
            <person name="Pearson M."/>
            <person name="Priest M."/>
            <person name="Roberts A."/>
            <person name="Saif S."/>
            <person name="Shea T."/>
            <person name="Sisk P."/>
            <person name="Sykes S."/>
            <person name="Wortman J."/>
            <person name="Nusbaum C."/>
            <person name="Birren B."/>
        </authorList>
    </citation>
    <scope>NUCLEOTIDE SEQUENCE [LARGE SCALE GENOMIC DNA]</scope>
    <source>
        <strain evidence="4">vinckei</strain>
    </source>
</reference>
<evidence type="ECO:0000313" key="3">
    <source>
        <dbReference type="EMBL" id="KEG00407.1"/>
    </source>
</evidence>
<accession>A0A081I9P9</accession>
<feature type="coiled-coil region" evidence="1">
    <location>
        <begin position="414"/>
        <end position="575"/>
    </location>
</feature>
<protein>
    <recommendedName>
        <fullName evidence="5">Repetitive organellar protein</fullName>
    </recommendedName>
</protein>
<feature type="coiled-coil region" evidence="1">
    <location>
        <begin position="206"/>
        <end position="333"/>
    </location>
</feature>
<evidence type="ECO:0000256" key="2">
    <source>
        <dbReference type="SAM" id="MobiDB-lite"/>
    </source>
</evidence>
<evidence type="ECO:0008006" key="5">
    <source>
        <dbReference type="Google" id="ProtNLM"/>
    </source>
</evidence>
<dbReference type="RefSeq" id="XP_008626450.2">
    <property type="nucleotide sequence ID" value="XM_008628228.2"/>
</dbReference>
<sequence length="1104" mass="130070">MVAELEEKHGNFVAGLEEKHKVEIVKLGEGHREMVAELEEKHKEEMIKLEEVHKKVVAELEENHTEVVAGLEAKQNLEEGHKEMVAELEKRHADFVAVLEEQHKAEMIKLEEGHKEMMTELEKRHAAVVAELEDQHKVEVVKLGEDHKEEVAKLGEQHKEEVAKLKEGHKEVVVRLGEQHKEEVTELGEKHKVEIVKLEEGHAAVVRELEKKNASLLDMVEENHKNEMSKLKEEHKESASDLIEKLYQKDEEVKNSNNKIEELTNVIKDLNDSIMCYKKQILEEVEKTNEYNEEINKLKVAQNEMKDMNDKKILEKENEIKKLNKQLSNYKIFETKESTYRNYEMGINENKERIIVDSVGKENISESDVEGKGGNLKMILSLKKKERNIFSVSDNKNENSELVDSIKSAYINKIEMYKKEIKDNGKNIEDLKNKILDMSNELINLENIKKVLTDENDNLKKEMEIKNNKLNEKEKNENTEILNLNDDIIKLKKDIFEWKNEEEKWTRENIKLKNDIEQINKEYKIKEETLMIKFNENINEVSSLKNQIEIEKTKLEELNKNYELLLAEKKEKNLSTPNVNNKIGENNMLEHTDSKENNLNKKNEDKTGDDVNCEKTNDQTKEISYLKDEIKKISMLYGEELNRKNSYDEKVKNLTNELKELKIRNKKGEEAIAELNKLKNIKEKNKSVKKNDELSNSSIIMKEGDKDIAYVSNDDKMQKNWKENLVLKLKEKPDLWDNINSLEKENFRVMSIVKENKNMHNDKIVGVYSYFRSYEKELKNDMLVICLVLKDILSVLFLNDNFVNLFEKVDKILWKQMYIPKEIKIIFLRYFNFLDKLRNYVKCVNEEYNNNERYDDSWALFQTYLETASNLKKEMIYYVLEKAEKDSCENSSSNIDKTKISDILNFSKDSIRLKTIAQLRKELNFERQAKNILNYDYQIILNKYHECLRKLKIVKNMAKELDFNYNVSSKFSIKKELEMCSDENDELKYNNIKDNEEKNDSTKDPKHNNLIKKIINLQRNKKIEKKKNNLGNEINTMYPGDTIPKGKIITTNDNSKQNEILKKKENINNNIIHKNIYTGQVKNIFNEPVERKVRISFVHKSPFS</sequence>
<dbReference type="KEGG" id="pvv:PVVCY_0300180"/>
<gene>
    <name evidence="3" type="ORF">YYE_04590</name>
</gene>
<keyword evidence="1" id="KW-0175">Coiled coil</keyword>